<dbReference type="EMBL" id="LBQH01000023">
    <property type="protein sequence ID" value="KKP77134.1"/>
    <property type="molecule type" value="Genomic_DNA"/>
</dbReference>
<accession>A0A0G0C620</accession>
<evidence type="ECO:0000256" key="1">
    <source>
        <dbReference type="SAM" id="MobiDB-lite"/>
    </source>
</evidence>
<dbReference type="Proteomes" id="UP000034816">
    <property type="component" value="Unassembled WGS sequence"/>
</dbReference>
<evidence type="ECO:0000313" key="2">
    <source>
        <dbReference type="EMBL" id="KKP77134.1"/>
    </source>
</evidence>
<gene>
    <name evidence="2" type="ORF">UR73_C0023G0002</name>
</gene>
<evidence type="ECO:0000313" key="3">
    <source>
        <dbReference type="Proteomes" id="UP000034816"/>
    </source>
</evidence>
<reference evidence="2 3" key="1">
    <citation type="journal article" date="2015" name="Nature">
        <title>rRNA introns, odd ribosomes, and small enigmatic genomes across a large radiation of phyla.</title>
        <authorList>
            <person name="Brown C.T."/>
            <person name="Hug L.A."/>
            <person name="Thomas B.C."/>
            <person name="Sharon I."/>
            <person name="Castelle C.J."/>
            <person name="Singh A."/>
            <person name="Wilkins M.J."/>
            <person name="Williams K.H."/>
            <person name="Banfield J.F."/>
        </authorList>
    </citation>
    <scope>NUCLEOTIDE SEQUENCE [LARGE SCALE GENOMIC DNA]</scope>
</reference>
<sequence>MKITWTPSSSGSTKTPYKSSPTPYKTYQTHILGKDIPITVLQSPETKSLLVTKNNKPARVYLGMARAKDLCSATYTIASTKEFKKAINHKYIPEKNAISVLLIREPLSQSPFINTYMGSGFESRLYAVMDVHHVKDVKGLKGISGRVCSYKIDIPESKSKEIHEDIQLAIIYDSIAGGRNVIASIIELKKRFKNLEKVVLFSVYSTYQGSKRIASVCKKNKLACEFFCMHELLNASPLNEYDCFYPSWNISKEDEDILKTFYGEKYNKICIGGDWTANTLGKEQAIDVLESQLKDLNIEPKKSWFLPK</sequence>
<protein>
    <submittedName>
        <fullName evidence="2">Uncharacterized protein</fullName>
    </submittedName>
</protein>
<proteinExistence type="predicted"/>
<dbReference type="AlphaFoldDB" id="A0A0G0C620"/>
<feature type="region of interest" description="Disordered" evidence="1">
    <location>
        <begin position="1"/>
        <end position="21"/>
    </location>
</feature>
<name>A0A0G0C620_9BACT</name>
<organism evidence="2 3">
    <name type="scientific">candidate division WS6 bacterium GW2011_GWF1_35_23</name>
    <dbReference type="NCBI Taxonomy" id="1619097"/>
    <lineage>
        <taxon>Bacteria</taxon>
        <taxon>Candidatus Dojkabacteria</taxon>
    </lineage>
</organism>
<comment type="caution">
    <text evidence="2">The sequence shown here is derived from an EMBL/GenBank/DDBJ whole genome shotgun (WGS) entry which is preliminary data.</text>
</comment>